<sequence>MFRLLLRNAKPFHYRRSSMVLNLMDVSTDQNFSTGSTVSVPDIEEVPQNQNKDGRAKGPVEPEPEWAAAHREAVMNDSNTYIDPATGYTVMTELSHRSRGYCCGKYVLQLHSIHSPSRATLFPIAFSPHKLSLHSACRHCPFGRINVGKSPEEQVDAQGELMFTGGHGRKKRGTGRRDVLLVVSVGPDGGVCVL</sequence>
<keyword evidence="3" id="KW-1185">Reference proteome</keyword>
<dbReference type="PANTHER" id="PTHR21037">
    <property type="entry name" value="39S RIBOSOMAL PROTEIN L14, MITOCHONDRIAL"/>
    <property type="match status" value="1"/>
</dbReference>
<name>A0A433QIP8_9FUNG</name>
<organism evidence="2 3">
    <name type="scientific">Jimgerdemannia flammicorona</name>
    <dbReference type="NCBI Taxonomy" id="994334"/>
    <lineage>
        <taxon>Eukaryota</taxon>
        <taxon>Fungi</taxon>
        <taxon>Fungi incertae sedis</taxon>
        <taxon>Mucoromycota</taxon>
        <taxon>Mucoromycotina</taxon>
        <taxon>Endogonomycetes</taxon>
        <taxon>Endogonales</taxon>
        <taxon>Endogonaceae</taxon>
        <taxon>Jimgerdemannia</taxon>
    </lineage>
</organism>
<feature type="region of interest" description="Disordered" evidence="1">
    <location>
        <begin position="34"/>
        <end position="61"/>
    </location>
</feature>
<dbReference type="PANTHER" id="PTHR21037:SF2">
    <property type="entry name" value="SIMILAR TO NOVEL PROTEIN"/>
    <property type="match status" value="1"/>
</dbReference>
<comment type="caution">
    <text evidence="2">The sequence shown here is derived from an EMBL/GenBank/DDBJ whole genome shotgun (WGS) entry which is preliminary data.</text>
</comment>
<evidence type="ECO:0000313" key="2">
    <source>
        <dbReference type="EMBL" id="RUS29431.1"/>
    </source>
</evidence>
<dbReference type="Pfam" id="PF17653">
    <property type="entry name" value="DUF5522"/>
    <property type="match status" value="1"/>
</dbReference>
<dbReference type="InterPro" id="IPR040807">
    <property type="entry name" value="DUF5522"/>
</dbReference>
<accession>A0A433QIP8</accession>
<reference evidence="2 3" key="1">
    <citation type="journal article" date="2018" name="New Phytol.">
        <title>Phylogenomics of Endogonaceae and evolution of mycorrhizas within Mucoromycota.</title>
        <authorList>
            <person name="Chang Y."/>
            <person name="Desiro A."/>
            <person name="Na H."/>
            <person name="Sandor L."/>
            <person name="Lipzen A."/>
            <person name="Clum A."/>
            <person name="Barry K."/>
            <person name="Grigoriev I.V."/>
            <person name="Martin F.M."/>
            <person name="Stajich J.E."/>
            <person name="Smith M.E."/>
            <person name="Bonito G."/>
            <person name="Spatafora J.W."/>
        </authorList>
    </citation>
    <scope>NUCLEOTIDE SEQUENCE [LARGE SCALE GENOMIC DNA]</scope>
    <source>
        <strain evidence="2 3">AD002</strain>
    </source>
</reference>
<protein>
    <submittedName>
        <fullName evidence="2">Uncharacterized protein</fullName>
    </submittedName>
</protein>
<dbReference type="Proteomes" id="UP000274822">
    <property type="component" value="Unassembled WGS sequence"/>
</dbReference>
<dbReference type="EMBL" id="RBNJ01005161">
    <property type="protein sequence ID" value="RUS29431.1"/>
    <property type="molecule type" value="Genomic_DNA"/>
</dbReference>
<gene>
    <name evidence="2" type="ORF">BC938DRAFT_480667</name>
</gene>
<dbReference type="AlphaFoldDB" id="A0A433QIP8"/>
<evidence type="ECO:0000313" key="3">
    <source>
        <dbReference type="Proteomes" id="UP000274822"/>
    </source>
</evidence>
<proteinExistence type="predicted"/>
<evidence type="ECO:0000256" key="1">
    <source>
        <dbReference type="SAM" id="MobiDB-lite"/>
    </source>
</evidence>